<reference evidence="2" key="2">
    <citation type="submission" date="2023-05" db="EMBL/GenBank/DDBJ databases">
        <authorList>
            <consortium name="Lawrence Berkeley National Laboratory"/>
            <person name="Steindorff A."/>
            <person name="Hensen N."/>
            <person name="Bonometti L."/>
            <person name="Westerberg I."/>
            <person name="Brannstrom I.O."/>
            <person name="Guillou S."/>
            <person name="Cros-Aarteil S."/>
            <person name="Calhoun S."/>
            <person name="Haridas S."/>
            <person name="Kuo A."/>
            <person name="Mondo S."/>
            <person name="Pangilinan J."/>
            <person name="Riley R."/>
            <person name="Labutti K."/>
            <person name="Andreopoulos B."/>
            <person name="Lipzen A."/>
            <person name="Chen C."/>
            <person name="Yanf M."/>
            <person name="Daum C."/>
            <person name="Ng V."/>
            <person name="Clum A."/>
            <person name="Ohm R."/>
            <person name="Martin F."/>
            <person name="Silar P."/>
            <person name="Natvig D."/>
            <person name="Lalanne C."/>
            <person name="Gautier V."/>
            <person name="Ament-Velasquez S.L."/>
            <person name="Kruys A."/>
            <person name="Hutchinson M.I."/>
            <person name="Powell A.J."/>
            <person name="Barry K."/>
            <person name="Miller A.N."/>
            <person name="Grigoriev I.V."/>
            <person name="Debuchy R."/>
            <person name="Gladieux P."/>
            <person name="Thoren M.H."/>
            <person name="Johannesson H."/>
        </authorList>
    </citation>
    <scope>NUCLEOTIDE SEQUENCE</scope>
    <source>
        <strain evidence="2">PSN293</strain>
    </source>
</reference>
<dbReference type="Proteomes" id="UP001301769">
    <property type="component" value="Unassembled WGS sequence"/>
</dbReference>
<sequence length="141" mass="16188">MSLTEATLESRIRELENENQQLRRLIKPRLPPELLTSVWEHASADQRILQVSEEANGEFDGNYEQKTVFWSARPPAILHVCQESRRIALRYLKPFFTNPLSTGAPVSRPIYISPQFDVLYLNLGLSAAKDFMNTFPEANKI</sequence>
<organism evidence="2 3">
    <name type="scientific">Rhypophila decipiens</name>
    <dbReference type="NCBI Taxonomy" id="261697"/>
    <lineage>
        <taxon>Eukaryota</taxon>
        <taxon>Fungi</taxon>
        <taxon>Dikarya</taxon>
        <taxon>Ascomycota</taxon>
        <taxon>Pezizomycotina</taxon>
        <taxon>Sordariomycetes</taxon>
        <taxon>Sordariomycetidae</taxon>
        <taxon>Sordariales</taxon>
        <taxon>Naviculisporaceae</taxon>
        <taxon>Rhypophila</taxon>
    </lineage>
</organism>
<gene>
    <name evidence="2" type="ORF">QBC37DRAFT_300865</name>
</gene>
<comment type="caution">
    <text evidence="2">The sequence shown here is derived from an EMBL/GenBank/DDBJ whole genome shotgun (WGS) entry which is preliminary data.</text>
</comment>
<reference evidence="2" key="1">
    <citation type="journal article" date="2023" name="Mol. Phylogenet. Evol.">
        <title>Genome-scale phylogeny and comparative genomics of the fungal order Sordariales.</title>
        <authorList>
            <person name="Hensen N."/>
            <person name="Bonometti L."/>
            <person name="Westerberg I."/>
            <person name="Brannstrom I.O."/>
            <person name="Guillou S."/>
            <person name="Cros-Aarteil S."/>
            <person name="Calhoun S."/>
            <person name="Haridas S."/>
            <person name="Kuo A."/>
            <person name="Mondo S."/>
            <person name="Pangilinan J."/>
            <person name="Riley R."/>
            <person name="LaButti K."/>
            <person name="Andreopoulos B."/>
            <person name="Lipzen A."/>
            <person name="Chen C."/>
            <person name="Yan M."/>
            <person name="Daum C."/>
            <person name="Ng V."/>
            <person name="Clum A."/>
            <person name="Steindorff A."/>
            <person name="Ohm R.A."/>
            <person name="Martin F."/>
            <person name="Silar P."/>
            <person name="Natvig D.O."/>
            <person name="Lalanne C."/>
            <person name="Gautier V."/>
            <person name="Ament-Velasquez S.L."/>
            <person name="Kruys A."/>
            <person name="Hutchinson M.I."/>
            <person name="Powell A.J."/>
            <person name="Barry K."/>
            <person name="Miller A.N."/>
            <person name="Grigoriev I.V."/>
            <person name="Debuchy R."/>
            <person name="Gladieux P."/>
            <person name="Hiltunen Thoren M."/>
            <person name="Johannesson H."/>
        </authorList>
    </citation>
    <scope>NUCLEOTIDE SEQUENCE</scope>
    <source>
        <strain evidence="2">PSN293</strain>
    </source>
</reference>
<evidence type="ECO:0000313" key="2">
    <source>
        <dbReference type="EMBL" id="KAK4206403.1"/>
    </source>
</evidence>
<keyword evidence="3" id="KW-1185">Reference proteome</keyword>
<proteinExistence type="predicted"/>
<dbReference type="AlphaFoldDB" id="A0AAN6XT21"/>
<evidence type="ECO:0000313" key="3">
    <source>
        <dbReference type="Proteomes" id="UP001301769"/>
    </source>
</evidence>
<dbReference type="EMBL" id="MU858421">
    <property type="protein sequence ID" value="KAK4206403.1"/>
    <property type="molecule type" value="Genomic_DNA"/>
</dbReference>
<dbReference type="PANTHER" id="PTHR35910">
    <property type="entry name" value="2EXR DOMAIN-CONTAINING PROTEIN"/>
    <property type="match status" value="1"/>
</dbReference>
<feature type="domain" description="2EXR" evidence="1">
    <location>
        <begin position="28"/>
        <end position="119"/>
    </location>
</feature>
<name>A0AAN6XT21_9PEZI</name>
<dbReference type="InterPro" id="IPR045518">
    <property type="entry name" value="2EXR"/>
</dbReference>
<evidence type="ECO:0000259" key="1">
    <source>
        <dbReference type="Pfam" id="PF20150"/>
    </source>
</evidence>
<protein>
    <recommendedName>
        <fullName evidence="1">2EXR domain-containing protein</fullName>
    </recommendedName>
</protein>
<dbReference type="Pfam" id="PF20150">
    <property type="entry name" value="2EXR"/>
    <property type="match status" value="1"/>
</dbReference>
<accession>A0AAN6XT21</accession>
<dbReference type="PANTHER" id="PTHR35910:SF6">
    <property type="entry name" value="2EXR DOMAIN-CONTAINING PROTEIN"/>
    <property type="match status" value="1"/>
</dbReference>